<keyword evidence="3" id="KW-1185">Reference proteome</keyword>
<accession>E4RS98</accession>
<dbReference type="STRING" id="649349.Lbys_1020"/>
<dbReference type="Pfam" id="PF00293">
    <property type="entry name" value="NUDIX"/>
    <property type="match status" value="1"/>
</dbReference>
<dbReference type="PANTHER" id="PTHR43736">
    <property type="entry name" value="ADP-RIBOSE PYROPHOSPHATASE"/>
    <property type="match status" value="1"/>
</dbReference>
<dbReference type="eggNOG" id="COG1051">
    <property type="taxonomic scope" value="Bacteria"/>
</dbReference>
<dbReference type="InterPro" id="IPR000086">
    <property type="entry name" value="NUDIX_hydrolase_dom"/>
</dbReference>
<reference evidence="2 3" key="2">
    <citation type="journal article" date="2011" name="Stand. Genomic Sci.">
        <title>Complete genome sequence of Leadbetterella byssophila type strain (4M15).</title>
        <authorList>
            <person name="Abt B."/>
            <person name="Teshima H."/>
            <person name="Lucas S."/>
            <person name="Lapidus A."/>
            <person name="Del Rio T.G."/>
            <person name="Nolan M."/>
            <person name="Tice H."/>
            <person name="Cheng J.F."/>
            <person name="Pitluck S."/>
            <person name="Liolios K."/>
            <person name="Pagani I."/>
            <person name="Ivanova N."/>
            <person name="Mavromatis K."/>
            <person name="Pati A."/>
            <person name="Tapia R."/>
            <person name="Han C."/>
            <person name="Goodwin L."/>
            <person name="Chen A."/>
            <person name="Palaniappan K."/>
            <person name="Land M."/>
            <person name="Hauser L."/>
            <person name="Chang Y.J."/>
            <person name="Jeffries C.D."/>
            <person name="Rohde M."/>
            <person name="Goker M."/>
            <person name="Tindall B.J."/>
            <person name="Detter J.C."/>
            <person name="Woyke T."/>
            <person name="Bristow J."/>
            <person name="Eisen J.A."/>
            <person name="Markowitz V."/>
            <person name="Hugenholtz P."/>
            <person name="Klenk H.P."/>
            <person name="Kyrpides N.C."/>
        </authorList>
    </citation>
    <scope>NUCLEOTIDE SEQUENCE [LARGE SCALE GENOMIC DNA]</scope>
    <source>
        <strain evidence="3">DSM 17132 / JCM 16389 / KACC 11308 / NBRC 106382 / 4M15</strain>
    </source>
</reference>
<evidence type="ECO:0000313" key="2">
    <source>
        <dbReference type="EMBL" id="ADQ16750.1"/>
    </source>
</evidence>
<proteinExistence type="predicted"/>
<dbReference type="AlphaFoldDB" id="E4RS98"/>
<protein>
    <submittedName>
        <fullName evidence="2">NUDIX hydrolase</fullName>
    </submittedName>
</protein>
<feature type="domain" description="Nudix hydrolase" evidence="1">
    <location>
        <begin position="37"/>
        <end position="167"/>
    </location>
</feature>
<evidence type="ECO:0000259" key="1">
    <source>
        <dbReference type="PROSITE" id="PS51462"/>
    </source>
</evidence>
<keyword evidence="2" id="KW-0378">Hydrolase</keyword>
<dbReference type="CDD" id="cd03674">
    <property type="entry name" value="NUDIX_Hydrolase"/>
    <property type="match status" value="1"/>
</dbReference>
<reference key="1">
    <citation type="submission" date="2010-11" db="EMBL/GenBank/DDBJ databases">
        <title>The complete genome of Leadbetterella byssophila DSM 17132.</title>
        <authorList>
            <consortium name="US DOE Joint Genome Institute (JGI-PGF)"/>
            <person name="Lucas S."/>
            <person name="Copeland A."/>
            <person name="Lapidus A."/>
            <person name="Glavina del Rio T."/>
            <person name="Dalin E."/>
            <person name="Tice H."/>
            <person name="Bruce D."/>
            <person name="Goodwin L."/>
            <person name="Pitluck S."/>
            <person name="Kyrpides N."/>
            <person name="Mavromatis K."/>
            <person name="Ivanova N."/>
            <person name="Teshima H."/>
            <person name="Brettin T."/>
            <person name="Detter J.C."/>
            <person name="Han C."/>
            <person name="Tapia R."/>
            <person name="Land M."/>
            <person name="Hauser L."/>
            <person name="Markowitz V."/>
            <person name="Cheng J.-F."/>
            <person name="Hugenholtz P."/>
            <person name="Woyke T."/>
            <person name="Wu D."/>
            <person name="Tindall B."/>
            <person name="Pomrenke H.G."/>
            <person name="Brambilla E."/>
            <person name="Klenk H.-P."/>
            <person name="Eisen J.A."/>
        </authorList>
    </citation>
    <scope>NUCLEOTIDE SEQUENCE [LARGE SCALE GENOMIC DNA]</scope>
    <source>
        <strain>DSM 17132</strain>
    </source>
</reference>
<dbReference type="PROSITE" id="PS51462">
    <property type="entry name" value="NUDIX"/>
    <property type="match status" value="1"/>
</dbReference>
<sequence length="170" mass="19949">MTLYQYLPQSEEQWKLKQRFIEFIEDNPDAYLRSNLQGHLTASVFAVDEDKILLIHHKKLDKWLQPGGHCDGNPDTLEVALKELWEETGILVEAEQQEVIDLDIHLIPERKDVPAHYHYDVRYLVKADSKAPIIQNHETNEILWIPFSEIEDYTSEDSILRVIERISSEN</sequence>
<dbReference type="InterPro" id="IPR015797">
    <property type="entry name" value="NUDIX_hydrolase-like_dom_sf"/>
</dbReference>
<dbReference type="SUPFAM" id="SSF55811">
    <property type="entry name" value="Nudix"/>
    <property type="match status" value="1"/>
</dbReference>
<dbReference type="Proteomes" id="UP000007435">
    <property type="component" value="Chromosome"/>
</dbReference>
<organism evidence="2 3">
    <name type="scientific">Leadbetterella byssophila (strain DSM 17132 / JCM 16389 / KACC 11308 / NBRC 106382 / 4M15)</name>
    <dbReference type="NCBI Taxonomy" id="649349"/>
    <lineage>
        <taxon>Bacteria</taxon>
        <taxon>Pseudomonadati</taxon>
        <taxon>Bacteroidota</taxon>
        <taxon>Cytophagia</taxon>
        <taxon>Cytophagales</taxon>
        <taxon>Leadbetterellaceae</taxon>
        <taxon>Leadbetterella</taxon>
    </lineage>
</organism>
<evidence type="ECO:0000313" key="3">
    <source>
        <dbReference type="Proteomes" id="UP000007435"/>
    </source>
</evidence>
<gene>
    <name evidence="2" type="ordered locus">Lbys_1020</name>
</gene>
<dbReference type="HOGENOM" id="CLU_101758_1_0_10"/>
<dbReference type="GO" id="GO:0016787">
    <property type="term" value="F:hydrolase activity"/>
    <property type="evidence" value="ECO:0007669"/>
    <property type="project" value="UniProtKB-KW"/>
</dbReference>
<dbReference type="PANTHER" id="PTHR43736:SF1">
    <property type="entry name" value="DIHYDRONEOPTERIN TRIPHOSPHATE DIPHOSPHATASE"/>
    <property type="match status" value="1"/>
</dbReference>
<dbReference type="OrthoDB" id="9787880at2"/>
<dbReference type="Gene3D" id="3.90.79.10">
    <property type="entry name" value="Nucleoside Triphosphate Pyrophosphohydrolase"/>
    <property type="match status" value="1"/>
</dbReference>
<dbReference type="RefSeq" id="WP_013407801.1">
    <property type="nucleotide sequence ID" value="NC_014655.1"/>
</dbReference>
<dbReference type="KEGG" id="lby:Lbys_1020"/>
<name>E4RS98_LEAB4</name>
<dbReference type="EMBL" id="CP002305">
    <property type="protein sequence ID" value="ADQ16750.1"/>
    <property type="molecule type" value="Genomic_DNA"/>
</dbReference>